<dbReference type="InterPro" id="IPR002525">
    <property type="entry name" value="Transp_IS110-like_N"/>
</dbReference>
<gene>
    <name evidence="2" type="ORF">F4Y08_10955</name>
</gene>
<comment type="caution">
    <text evidence="2">The sequence shown here is derived from an EMBL/GenBank/DDBJ whole genome shotgun (WGS) entry which is preliminary data.</text>
</comment>
<proteinExistence type="predicted"/>
<organism evidence="2">
    <name type="scientific">Caldilineaceae bacterium SB0662_bin_9</name>
    <dbReference type="NCBI Taxonomy" id="2605258"/>
    <lineage>
        <taxon>Bacteria</taxon>
        <taxon>Bacillati</taxon>
        <taxon>Chloroflexota</taxon>
        <taxon>Caldilineae</taxon>
        <taxon>Caldilineales</taxon>
        <taxon>Caldilineaceae</taxon>
    </lineage>
</organism>
<sequence length="120" mass="12663">MVVVTGIDVSKAMLDVALAEGPVYRFANSGPGLRRLLHHRDLAGTTQAVCEATGGYEQLLVSQPGAAGITVQMAPPPRVHAFARLRLRDEDRPLGGPGARALWPSVPGLGLRSARERGGM</sequence>
<reference evidence="2" key="1">
    <citation type="submission" date="2019-09" db="EMBL/GenBank/DDBJ databases">
        <title>Characterisation of the sponge microbiome using genome-centric metagenomics.</title>
        <authorList>
            <person name="Engelberts J.P."/>
            <person name="Robbins S.J."/>
            <person name="De Goeij J.M."/>
            <person name="Aranda M."/>
            <person name="Bell S.C."/>
            <person name="Webster N.S."/>
        </authorList>
    </citation>
    <scope>NUCLEOTIDE SEQUENCE</scope>
    <source>
        <strain evidence="2">SB0662_bin_9</strain>
    </source>
</reference>
<dbReference type="GO" id="GO:0006313">
    <property type="term" value="P:DNA transposition"/>
    <property type="evidence" value="ECO:0007669"/>
    <property type="project" value="InterPro"/>
</dbReference>
<feature type="domain" description="Transposase IS110-like N-terminal" evidence="1">
    <location>
        <begin position="6"/>
        <end position="88"/>
    </location>
</feature>
<dbReference type="Pfam" id="PF01548">
    <property type="entry name" value="DEDD_Tnp_IS110"/>
    <property type="match status" value="1"/>
</dbReference>
<dbReference type="GO" id="GO:0004803">
    <property type="term" value="F:transposase activity"/>
    <property type="evidence" value="ECO:0007669"/>
    <property type="project" value="InterPro"/>
</dbReference>
<dbReference type="GO" id="GO:0003677">
    <property type="term" value="F:DNA binding"/>
    <property type="evidence" value="ECO:0007669"/>
    <property type="project" value="InterPro"/>
</dbReference>
<dbReference type="EMBL" id="VXPY01000078">
    <property type="protein sequence ID" value="MYD90837.1"/>
    <property type="molecule type" value="Genomic_DNA"/>
</dbReference>
<dbReference type="AlphaFoldDB" id="A0A6B1DUW3"/>
<protein>
    <submittedName>
        <fullName evidence="2">IS110 family transposase</fullName>
    </submittedName>
</protein>
<accession>A0A6B1DUW3</accession>
<evidence type="ECO:0000259" key="1">
    <source>
        <dbReference type="Pfam" id="PF01548"/>
    </source>
</evidence>
<name>A0A6B1DUW3_9CHLR</name>
<evidence type="ECO:0000313" key="2">
    <source>
        <dbReference type="EMBL" id="MYD90837.1"/>
    </source>
</evidence>